<dbReference type="PROSITE" id="PS00028">
    <property type="entry name" value="ZINC_FINGER_C2H2_1"/>
    <property type="match status" value="1"/>
</dbReference>
<dbReference type="SUPFAM" id="SSF57667">
    <property type="entry name" value="beta-beta-alpha zinc fingers"/>
    <property type="match status" value="1"/>
</dbReference>
<dbReference type="GO" id="GO:0008270">
    <property type="term" value="F:zinc ion binding"/>
    <property type="evidence" value="ECO:0007669"/>
    <property type="project" value="UniProtKB-KW"/>
</dbReference>
<name>A0A1L7X9Y5_9HELO</name>
<dbReference type="EMBL" id="FJOG01000019">
    <property type="protein sequence ID" value="CZR61834.1"/>
    <property type="molecule type" value="Genomic_DNA"/>
</dbReference>
<dbReference type="InterPro" id="IPR036236">
    <property type="entry name" value="Znf_C2H2_sf"/>
</dbReference>
<dbReference type="InterPro" id="IPR013087">
    <property type="entry name" value="Znf_C2H2_type"/>
</dbReference>
<dbReference type="Gene3D" id="3.30.160.60">
    <property type="entry name" value="Classic Zinc Finger"/>
    <property type="match status" value="1"/>
</dbReference>
<keyword evidence="1" id="KW-0479">Metal-binding</keyword>
<evidence type="ECO:0000256" key="2">
    <source>
        <dbReference type="SAM" id="MobiDB-lite"/>
    </source>
</evidence>
<feature type="region of interest" description="Disordered" evidence="2">
    <location>
        <begin position="165"/>
        <end position="204"/>
    </location>
</feature>
<keyword evidence="1" id="KW-0863">Zinc-finger</keyword>
<reference evidence="4 5" key="1">
    <citation type="submission" date="2016-03" db="EMBL/GenBank/DDBJ databases">
        <authorList>
            <person name="Ploux O."/>
        </authorList>
    </citation>
    <scope>NUCLEOTIDE SEQUENCE [LARGE SCALE GENOMIC DNA]</scope>
    <source>
        <strain evidence="4 5">UAMH 11012</strain>
    </source>
</reference>
<proteinExistence type="predicted"/>
<dbReference type="Proteomes" id="UP000184330">
    <property type="component" value="Unassembled WGS sequence"/>
</dbReference>
<dbReference type="PROSITE" id="PS50157">
    <property type="entry name" value="ZINC_FINGER_C2H2_2"/>
    <property type="match status" value="1"/>
</dbReference>
<accession>A0A1L7X9Y5</accession>
<keyword evidence="5" id="KW-1185">Reference proteome</keyword>
<evidence type="ECO:0000259" key="3">
    <source>
        <dbReference type="PROSITE" id="PS50157"/>
    </source>
</evidence>
<dbReference type="SMART" id="SM00355">
    <property type="entry name" value="ZnF_C2H2"/>
    <property type="match status" value="3"/>
</dbReference>
<sequence>MNKSQSIAIVASVIFTSRILESTLLMYEIFSIRLHITAVTAVEMLRNQKRLRKHLSKEKHIRNAVQESGRSRNLPHKCKECDETFHGKKQLKKHMSSHRPRHIHCPMGGKCNKKFATPSALLNHLESGCCSSGVTRAKIHQLVFAHDSNRYITSVEAAEPIRSAEHASASQISHVSDLVESSSDNLPGNKSPPLPSVSNDDSLSEWSDVGHGPLTFTTSDSDWSIIGGDALTPAHSDNASEWSFMNEDLVHISSNMFPFDTRLDISSHNGTISQKRRCHLCGPNRKPFLSVRAYQEHVNSAAHSPKIFHCPLSFMPKVTPEDKSKIRRFSSLGGLTQHLESGRCEGGLEMYSKAISFVEEQLKLLGFSGFMLSLPPTTQKLTMMDG</sequence>
<organism evidence="4 5">
    <name type="scientific">Phialocephala subalpina</name>
    <dbReference type="NCBI Taxonomy" id="576137"/>
    <lineage>
        <taxon>Eukaryota</taxon>
        <taxon>Fungi</taxon>
        <taxon>Dikarya</taxon>
        <taxon>Ascomycota</taxon>
        <taxon>Pezizomycotina</taxon>
        <taxon>Leotiomycetes</taxon>
        <taxon>Helotiales</taxon>
        <taxon>Mollisiaceae</taxon>
        <taxon>Phialocephala</taxon>
        <taxon>Phialocephala fortinii species complex</taxon>
    </lineage>
</organism>
<keyword evidence="1" id="KW-0862">Zinc</keyword>
<evidence type="ECO:0000313" key="4">
    <source>
        <dbReference type="EMBL" id="CZR61834.1"/>
    </source>
</evidence>
<dbReference type="AlphaFoldDB" id="A0A1L7X9Y5"/>
<dbReference type="OrthoDB" id="6077919at2759"/>
<feature type="compositionally biased region" description="Polar residues" evidence="2">
    <location>
        <begin position="168"/>
        <end position="188"/>
    </location>
</feature>
<evidence type="ECO:0000313" key="5">
    <source>
        <dbReference type="Proteomes" id="UP000184330"/>
    </source>
</evidence>
<dbReference type="STRING" id="576137.A0A1L7X9Y5"/>
<protein>
    <recommendedName>
        <fullName evidence="3">C2H2-type domain-containing protein</fullName>
    </recommendedName>
</protein>
<evidence type="ECO:0000256" key="1">
    <source>
        <dbReference type="PROSITE-ProRule" id="PRU00042"/>
    </source>
</evidence>
<feature type="domain" description="C2H2-type" evidence="3">
    <location>
        <begin position="76"/>
        <end position="103"/>
    </location>
</feature>
<gene>
    <name evidence="4" type="ORF">PAC_11731</name>
</gene>